<reference evidence="1" key="1">
    <citation type="submission" date="2018-05" db="EMBL/GenBank/DDBJ databases">
        <authorList>
            <person name="Lanie J.A."/>
            <person name="Ng W.-L."/>
            <person name="Kazmierczak K.M."/>
            <person name="Andrzejewski T.M."/>
            <person name="Davidsen T.M."/>
            <person name="Wayne K.J."/>
            <person name="Tettelin H."/>
            <person name="Glass J.I."/>
            <person name="Rusch D."/>
            <person name="Podicherti R."/>
            <person name="Tsui H.-C.T."/>
            <person name="Winkler M.E."/>
        </authorList>
    </citation>
    <scope>NUCLEOTIDE SEQUENCE</scope>
</reference>
<gene>
    <name evidence="1" type="ORF">METZ01_LOCUS440325</name>
</gene>
<accession>A0A382YWH5</accession>
<feature type="non-terminal residue" evidence="1">
    <location>
        <position position="31"/>
    </location>
</feature>
<proteinExistence type="predicted"/>
<sequence>MDSEDRRLRSAIIDALDRADFEGSQAHRANV</sequence>
<organism evidence="1">
    <name type="scientific">marine metagenome</name>
    <dbReference type="NCBI Taxonomy" id="408172"/>
    <lineage>
        <taxon>unclassified sequences</taxon>
        <taxon>metagenomes</taxon>
        <taxon>ecological metagenomes</taxon>
    </lineage>
</organism>
<evidence type="ECO:0000313" key="1">
    <source>
        <dbReference type="EMBL" id="SVD87471.1"/>
    </source>
</evidence>
<protein>
    <submittedName>
        <fullName evidence="1">Uncharacterized protein</fullName>
    </submittedName>
</protein>
<name>A0A382YWH5_9ZZZZ</name>
<dbReference type="EMBL" id="UINC01179005">
    <property type="protein sequence ID" value="SVD87471.1"/>
    <property type="molecule type" value="Genomic_DNA"/>
</dbReference>
<dbReference type="AlphaFoldDB" id="A0A382YWH5"/>